<evidence type="ECO:0000313" key="2">
    <source>
        <dbReference type="EMBL" id="KAG2393920.1"/>
    </source>
</evidence>
<name>A0AA88GZP7_NAELO</name>
<comment type="caution">
    <text evidence="2">The sequence shown here is derived from an EMBL/GenBank/DDBJ whole genome shotgun (WGS) entry which is preliminary data.</text>
</comment>
<proteinExistence type="predicted"/>
<dbReference type="EMBL" id="PYSW02000001">
    <property type="protein sequence ID" value="KAG2393920.1"/>
    <property type="molecule type" value="Genomic_DNA"/>
</dbReference>
<evidence type="ECO:0000256" key="1">
    <source>
        <dbReference type="SAM" id="Phobius"/>
    </source>
</evidence>
<keyword evidence="1" id="KW-0472">Membrane</keyword>
<dbReference type="GeneID" id="68096139"/>
<dbReference type="Proteomes" id="UP000816034">
    <property type="component" value="Unassembled WGS sequence"/>
</dbReference>
<accession>A0AA88GZP7</accession>
<keyword evidence="3" id="KW-1185">Reference proteome</keyword>
<reference evidence="2 3" key="1">
    <citation type="journal article" date="2018" name="BMC Genomics">
        <title>The genome of Naegleria lovaniensis, the basis for a comparative approach to unravel pathogenicity factors of the human pathogenic amoeba N. fowleri.</title>
        <authorList>
            <person name="Liechti N."/>
            <person name="Schurch N."/>
            <person name="Bruggmann R."/>
            <person name="Wittwer M."/>
        </authorList>
    </citation>
    <scope>NUCLEOTIDE SEQUENCE [LARGE SCALE GENOMIC DNA]</scope>
    <source>
        <strain evidence="2 3">ATCC 30569</strain>
    </source>
</reference>
<keyword evidence="1" id="KW-1133">Transmembrane helix</keyword>
<protein>
    <submittedName>
        <fullName evidence="2">Uncharacterized protein</fullName>
    </submittedName>
</protein>
<feature type="transmembrane region" description="Helical" evidence="1">
    <location>
        <begin position="40"/>
        <end position="57"/>
    </location>
</feature>
<gene>
    <name evidence="2" type="ORF">C9374_003684</name>
</gene>
<sequence length="295" mass="34145">MNCVYSNQQVRLFSKKSKDIVMDSTSNKQQNAEKFDPSSLWYKLLIPVAVGAIYWYIKRWENDKARKDFGHLRSYLEKYQDQITEQAFNAGVESLMHEEHRDIMYEIIGHSSETGKYLVESSLASIPLFEMNIRKMENVKLLRPHPTVDGYVKYALFGELWTLAEQESSTKLKASGKKCLDSRDITLNLHFPIKVLPKTKNGSVLGHLEDKPLVYLSLNVRMKAIDRDFSVEHRPELVISRISISPITTYFPTIQGLREQRVFDEIEIEKAIAPNGIHHASDGLHNITFQFNFYE</sequence>
<keyword evidence="1" id="KW-0812">Transmembrane</keyword>
<dbReference type="AlphaFoldDB" id="A0AA88GZP7"/>
<organism evidence="2 3">
    <name type="scientific">Naegleria lovaniensis</name>
    <name type="common">Amoeba</name>
    <dbReference type="NCBI Taxonomy" id="51637"/>
    <lineage>
        <taxon>Eukaryota</taxon>
        <taxon>Discoba</taxon>
        <taxon>Heterolobosea</taxon>
        <taxon>Tetramitia</taxon>
        <taxon>Eutetramitia</taxon>
        <taxon>Vahlkampfiidae</taxon>
        <taxon>Naegleria</taxon>
    </lineage>
</organism>
<dbReference type="RefSeq" id="XP_044555814.1">
    <property type="nucleotide sequence ID" value="XM_044693239.1"/>
</dbReference>
<evidence type="ECO:0000313" key="3">
    <source>
        <dbReference type="Proteomes" id="UP000816034"/>
    </source>
</evidence>